<gene>
    <name evidence="1" type="ORF">BS411_009280</name>
</gene>
<organism evidence="1 2">
    <name type="scientific">Cronobacter turicensis</name>
    <dbReference type="NCBI Taxonomy" id="413502"/>
    <lineage>
        <taxon>Bacteria</taxon>
        <taxon>Pseudomonadati</taxon>
        <taxon>Pseudomonadota</taxon>
        <taxon>Gammaproteobacteria</taxon>
        <taxon>Enterobacterales</taxon>
        <taxon>Enterobacteriaceae</taxon>
        <taxon>Cronobacter</taxon>
    </lineage>
</organism>
<keyword evidence="1" id="KW-0378">Hydrolase</keyword>
<accession>A0ACD5IZS3</accession>
<dbReference type="EMBL" id="CP187984">
    <property type="protein sequence ID" value="XSF56062.1"/>
    <property type="molecule type" value="Genomic_DNA"/>
</dbReference>
<name>A0ACD5IZS3_9ENTR</name>
<dbReference type="EC" id="3.-.-.-" evidence="1"/>
<evidence type="ECO:0000313" key="2">
    <source>
        <dbReference type="Proteomes" id="UP000244623"/>
    </source>
</evidence>
<sequence>MTYYHTWETSDGSHFTDINTPEKTIICKRKSVTGITITIGMFFDGTGNNVFNTDTRLLKKCTHLDVGLKKEDADLCYQKLSMSALNSSSYMGYYSNIHWLNTLYVRDDKIIEGKTLYQRAVYVQGIGTQKGEEDSWTAKGTGMFSEGVVGKTDEGVSQIADELKIIFGESSGAEYAIEKIQFDIFGFSRGAAAARHFANRVRKNDETIQNAIAEGLQGRNQHGKPAGEIRFIGLFDTVCAVGLEPHNGYNPGIDLYLPQDIAQKVFQISAMHECRYNFSLNSIKELWPELSLPGVHSDIGGGYNPYEQEYYFITKPRYETVKNDTQPEKTNVYRQATDEISTLGKCPNLRPLMANGEVTTETWYDYLVNHNKKNEGLTEKRVGAAVTLKRIVPNDWSKVSLRVMIDAAKEGGVDITEILPKDKNFKLPKELEALSQKAISQGINIRNGGIPIPFSSAELQSIGKYTHCSANWNPVEFKTVWLDGKEIKRIYGAVSAVELFGFLSRPGTGWTRAVWNMSGDKA</sequence>
<proteinExistence type="predicted"/>
<reference evidence="1" key="1">
    <citation type="submission" date="2025-05" db="EMBL/GenBank/DDBJ databases">
        <title>FDA Reference Genome datasets for Cronobacter.</title>
        <authorList>
            <person name="Gopinath G.R."/>
        </authorList>
    </citation>
    <scope>NUCLEOTIDE SEQUENCE</scope>
    <source>
        <strain evidence="1">MOD1-Sh41s</strain>
    </source>
</reference>
<protein>
    <submittedName>
        <fullName evidence="1">T6SS phospholipase effector Tle1-like catalytic domain-containing protein</fullName>
        <ecNumber evidence="1">3.-.-.-</ecNumber>
    </submittedName>
</protein>
<dbReference type="Proteomes" id="UP000244623">
    <property type="component" value="Chromosome"/>
</dbReference>
<evidence type="ECO:0000313" key="1">
    <source>
        <dbReference type="EMBL" id="XSF56062.1"/>
    </source>
</evidence>